<evidence type="ECO:0000313" key="2">
    <source>
        <dbReference type="EMBL" id="MDN4576463.1"/>
    </source>
</evidence>
<dbReference type="Pfam" id="PF00132">
    <property type="entry name" value="Hexapep"/>
    <property type="match status" value="1"/>
</dbReference>
<comment type="similarity">
    <text evidence="1">Belongs to the transferase hexapeptide repeat family.</text>
</comment>
<dbReference type="InterPro" id="IPR011004">
    <property type="entry name" value="Trimer_LpxA-like_sf"/>
</dbReference>
<keyword evidence="4" id="KW-1185">Reference proteome</keyword>
<dbReference type="SUPFAM" id="SSF51161">
    <property type="entry name" value="Trimeric LpxA-like enzymes"/>
    <property type="match status" value="1"/>
</dbReference>
<comment type="caution">
    <text evidence="2">The sequence shown here is derived from an EMBL/GenBank/DDBJ whole genome shotgun (WGS) entry which is preliminary data.</text>
</comment>
<reference evidence="2" key="1">
    <citation type="submission" date="2018-04" db="EMBL/GenBank/DDBJ databases">
        <authorList>
            <person name="Jy Z."/>
        </authorList>
    </citation>
    <scope>NUCLEOTIDE SEQUENCE</scope>
    <source>
        <strain evidence="3">AS13</strain>
        <strain evidence="2">LA18</strain>
    </source>
</reference>
<proteinExistence type="inferred from homology"/>
<evidence type="ECO:0000256" key="1">
    <source>
        <dbReference type="ARBA" id="ARBA00007274"/>
    </source>
</evidence>
<dbReference type="PANTHER" id="PTHR43300:SF10">
    <property type="entry name" value="2,3,4,5-TETRAHYDROPYRIDINE-2,6-DICARBOXYLATE N-ACETYLTRANSFERASE"/>
    <property type="match status" value="1"/>
</dbReference>
<evidence type="ECO:0000313" key="5">
    <source>
        <dbReference type="Proteomes" id="UP001172791"/>
    </source>
</evidence>
<organism evidence="2 5">
    <name type="scientific">Pandoraea cepalis</name>
    <dbReference type="NCBI Taxonomy" id="2508294"/>
    <lineage>
        <taxon>Bacteria</taxon>
        <taxon>Pseudomonadati</taxon>
        <taxon>Pseudomonadota</taxon>
        <taxon>Betaproteobacteria</taxon>
        <taxon>Burkholderiales</taxon>
        <taxon>Burkholderiaceae</taxon>
        <taxon>Pandoraea</taxon>
    </lineage>
</organism>
<dbReference type="Pfam" id="PF14602">
    <property type="entry name" value="Hexapep_2"/>
    <property type="match status" value="1"/>
</dbReference>
<gene>
    <name evidence="2" type="ORF">DBA34_24720</name>
    <name evidence="3" type="ORF">DBB29_10830</name>
</gene>
<dbReference type="CDD" id="cd03358">
    <property type="entry name" value="LbH_WxcM_N_like"/>
    <property type="match status" value="1"/>
</dbReference>
<name>A0AAW7MU72_9BURK</name>
<dbReference type="AlphaFoldDB" id="A0AAW7MU72"/>
<dbReference type="EMBL" id="QAIC01000042">
    <property type="protein sequence ID" value="MDN4576463.1"/>
    <property type="molecule type" value="Genomic_DNA"/>
</dbReference>
<dbReference type="EMBL" id="QAID01000039">
    <property type="protein sequence ID" value="MDN4578607.1"/>
    <property type="molecule type" value="Genomic_DNA"/>
</dbReference>
<protein>
    <submittedName>
        <fullName evidence="2">UDP-3-O-(3-hydroxymyristoyl)glucosamine N-acyltransferase</fullName>
    </submittedName>
</protein>
<evidence type="ECO:0000313" key="3">
    <source>
        <dbReference type="EMBL" id="MDN4578607.1"/>
    </source>
</evidence>
<dbReference type="Gene3D" id="2.160.10.10">
    <property type="entry name" value="Hexapeptide repeat proteins"/>
    <property type="match status" value="2"/>
</dbReference>
<dbReference type="PANTHER" id="PTHR43300">
    <property type="entry name" value="ACETYLTRANSFERASE"/>
    <property type="match status" value="1"/>
</dbReference>
<evidence type="ECO:0000313" key="4">
    <source>
        <dbReference type="Proteomes" id="UP001172788"/>
    </source>
</evidence>
<accession>A0AAW7MU72</accession>
<dbReference type="InterPro" id="IPR001451">
    <property type="entry name" value="Hexapep"/>
</dbReference>
<dbReference type="Proteomes" id="UP001172788">
    <property type="component" value="Unassembled WGS sequence"/>
</dbReference>
<sequence length="160" mass="16878">MNAPKILNSGIVDVTFGEGVTVIEPANLYGCHIGDNVFVGPFVEIQRGVNIGKRTKVQSHAFVCELVDIGDDCFIGHGVMFINDVFSTGGPARGNKSLWKSTRIGNRVSIGSNATILPVSICDGVVIGAGAVVTKNIEVPGIYAGNPARLVKKLDIEQTL</sequence>
<dbReference type="Proteomes" id="UP001172791">
    <property type="component" value="Unassembled WGS sequence"/>
</dbReference>
<dbReference type="InterPro" id="IPR050179">
    <property type="entry name" value="Trans_hexapeptide_repeat"/>
</dbReference>